<comment type="caution">
    <text evidence="1">The sequence shown here is derived from an EMBL/GenBank/DDBJ whole genome shotgun (WGS) entry which is preliminary data.</text>
</comment>
<evidence type="ECO:0000313" key="1">
    <source>
        <dbReference type="EMBL" id="EGU86777.1"/>
    </source>
</evidence>
<dbReference type="AlphaFoldDB" id="F9F8H7"/>
<proteinExistence type="predicted"/>
<reference evidence="1" key="1">
    <citation type="journal article" date="2012" name="Mol. Plant Microbe Interact.">
        <title>A highly conserved effector in Fusarium oxysporum is required for full virulence on Arabidopsis.</title>
        <authorList>
            <person name="Thatcher L.F."/>
            <person name="Gardiner D.M."/>
            <person name="Kazan K."/>
            <person name="Manners J."/>
        </authorList>
    </citation>
    <scope>NUCLEOTIDE SEQUENCE [LARGE SCALE GENOMIC DNA]</scope>
    <source>
        <strain evidence="1">Fo5176</strain>
    </source>
</reference>
<sequence>MDGVKSANAKTKQAKEYNIETYWITKPRSQRKQSLSQDLLQDLKSRLTDGADATTRSQKIAQETHTHLKDASVHNLDADQGDIEARYCAAGEDLKIPNVLPMLLEHENFRLLHDITEGGRATEAGSHTGFHIDAHGLDTWITLQEGKMYPNIKSWLEILEEQWLHPKTTNEEVTKDSILRLLKPALEIIKSRIQRGSVEIFGGVENANSLVALIKGRLHPGVRAEVAN</sequence>
<accession>F9F8H7</accession>
<name>F9F8H7_FUSOF</name>
<organism evidence="1">
    <name type="scientific">Fusarium oxysporum (strain Fo5176)</name>
    <name type="common">Fusarium vascular wilt</name>
    <dbReference type="NCBI Taxonomy" id="660025"/>
    <lineage>
        <taxon>Eukaryota</taxon>
        <taxon>Fungi</taxon>
        <taxon>Dikarya</taxon>
        <taxon>Ascomycota</taxon>
        <taxon>Pezizomycotina</taxon>
        <taxon>Sordariomycetes</taxon>
        <taxon>Hypocreomycetidae</taxon>
        <taxon>Hypocreales</taxon>
        <taxon>Nectriaceae</taxon>
        <taxon>Fusarium</taxon>
        <taxon>Fusarium oxysporum species complex</taxon>
    </lineage>
</organism>
<protein>
    <submittedName>
        <fullName evidence="1">Uncharacterized protein</fullName>
    </submittedName>
</protein>
<gene>
    <name evidence="1" type="ORF">FOXB_02702</name>
</gene>
<dbReference type="EMBL" id="AFQF01000868">
    <property type="protein sequence ID" value="EGU86777.1"/>
    <property type="molecule type" value="Genomic_DNA"/>
</dbReference>